<sequence>MTFFEFLAQNYKVETILGLCSFIFSAFLGFLAYNNSLRMKKISSIISMANTKNKANLATAMLEVLPSYKLPDLNQENGFKIIKMDMQQKMKKFEINMKLLRLGILLFTGLIILLIIPTYIKFNKTKIETHGKNSPVLIGDDTTINYNTTEKSSDSTKNVKDTVKN</sequence>
<accession>A0A2V4BN27</accession>
<evidence type="ECO:0000256" key="1">
    <source>
        <dbReference type="SAM" id="Phobius"/>
    </source>
</evidence>
<feature type="transmembrane region" description="Helical" evidence="1">
    <location>
        <begin position="99"/>
        <end position="120"/>
    </location>
</feature>
<evidence type="ECO:0000313" key="2">
    <source>
        <dbReference type="EMBL" id="PXY40379.1"/>
    </source>
</evidence>
<dbReference type="EMBL" id="QJHK01000010">
    <property type="protein sequence ID" value="PXY40379.1"/>
    <property type="molecule type" value="Genomic_DNA"/>
</dbReference>
<name>A0A2V4BN27_9FLAO</name>
<keyword evidence="1" id="KW-1133">Transmembrane helix</keyword>
<keyword evidence="1" id="KW-0472">Membrane</keyword>
<reference evidence="2 3" key="1">
    <citation type="submission" date="2018-05" db="EMBL/GenBank/DDBJ databases">
        <title>Flavobacterium sp. strain IMCC34759, incomplete genome.</title>
        <authorList>
            <person name="Joung Y."/>
            <person name="Cho J."/>
        </authorList>
    </citation>
    <scope>NUCLEOTIDE SEQUENCE [LARGE SCALE GENOMIC DNA]</scope>
    <source>
        <strain evidence="2 3">IMCC34759</strain>
    </source>
</reference>
<dbReference type="Proteomes" id="UP000247903">
    <property type="component" value="Unassembled WGS sequence"/>
</dbReference>
<evidence type="ECO:0000313" key="3">
    <source>
        <dbReference type="Proteomes" id="UP000247903"/>
    </source>
</evidence>
<organism evidence="2 3">
    <name type="scientific">Flavobacterium cheongpyeongense</name>
    <dbReference type="NCBI Taxonomy" id="2212651"/>
    <lineage>
        <taxon>Bacteria</taxon>
        <taxon>Pseudomonadati</taxon>
        <taxon>Bacteroidota</taxon>
        <taxon>Flavobacteriia</taxon>
        <taxon>Flavobacteriales</taxon>
        <taxon>Flavobacteriaceae</taxon>
        <taxon>Flavobacterium</taxon>
    </lineage>
</organism>
<proteinExistence type="predicted"/>
<gene>
    <name evidence="2" type="ORF">DMB65_12235</name>
</gene>
<feature type="transmembrane region" description="Helical" evidence="1">
    <location>
        <begin position="15"/>
        <end position="33"/>
    </location>
</feature>
<dbReference type="RefSeq" id="WP_110306935.1">
    <property type="nucleotide sequence ID" value="NZ_QJHK01000010.1"/>
</dbReference>
<protein>
    <submittedName>
        <fullName evidence="2">Uncharacterized protein</fullName>
    </submittedName>
</protein>
<keyword evidence="1" id="KW-0812">Transmembrane</keyword>
<dbReference type="AlphaFoldDB" id="A0A2V4BN27"/>
<comment type="caution">
    <text evidence="2">The sequence shown here is derived from an EMBL/GenBank/DDBJ whole genome shotgun (WGS) entry which is preliminary data.</text>
</comment>
<keyword evidence="3" id="KW-1185">Reference proteome</keyword>